<dbReference type="Pfam" id="PF10116">
    <property type="entry name" value="Host_attach"/>
    <property type="match status" value="1"/>
</dbReference>
<evidence type="ECO:0000313" key="2">
    <source>
        <dbReference type="EMBL" id="KST63788.1"/>
    </source>
</evidence>
<dbReference type="EMBL" id="LMTZ01000132">
    <property type="protein sequence ID" value="KST63788.1"/>
    <property type="molecule type" value="Genomic_DNA"/>
</dbReference>
<accession>A0A0V7ZHF6</accession>
<dbReference type="InterPro" id="IPR019291">
    <property type="entry name" value="Host_attachment_protein"/>
</dbReference>
<evidence type="ECO:0000313" key="1">
    <source>
        <dbReference type="EMBL" id="KST63670.1"/>
    </source>
</evidence>
<organism evidence="1 3">
    <name type="scientific">Mastigocoleus testarum BC008</name>
    <dbReference type="NCBI Taxonomy" id="371196"/>
    <lineage>
        <taxon>Bacteria</taxon>
        <taxon>Bacillati</taxon>
        <taxon>Cyanobacteriota</taxon>
        <taxon>Cyanophyceae</taxon>
        <taxon>Nostocales</taxon>
        <taxon>Hapalosiphonaceae</taxon>
        <taxon>Mastigocoleus</taxon>
    </lineage>
</organism>
<dbReference type="EMBL" id="LMTZ01000134">
    <property type="protein sequence ID" value="KST63670.1"/>
    <property type="molecule type" value="Genomic_DNA"/>
</dbReference>
<gene>
    <name evidence="1" type="ORF">BC008_14525</name>
    <name evidence="2" type="ORF">BC008_15150</name>
</gene>
<name>A0A0V7ZHF6_9CYAN</name>
<keyword evidence="3" id="KW-1185">Reference proteome</keyword>
<dbReference type="Proteomes" id="UP000053372">
    <property type="component" value="Unassembled WGS sequence"/>
</dbReference>
<proteinExistence type="predicted"/>
<sequence>MNVNTSLESTRFLVAVIDSTKARFLTLELEELVDNDFGPNLIERETLHNPTKKLPGQELWANTKTGRNRGAGARAHSYDDHRENHMVEFERRFAQNISNQIFSLIRVYKTGHLLLIAEHRILGLMRDIVVPILPKNLRLFELAKDLCQVKPKELHEYLAQKKLLPERQGVSQK</sequence>
<dbReference type="AlphaFoldDB" id="A0A0V7ZHF6"/>
<dbReference type="RefSeq" id="WP_027842794.1">
    <property type="nucleotide sequence ID" value="NZ_LMTZ01000132.1"/>
</dbReference>
<evidence type="ECO:0000313" key="3">
    <source>
        <dbReference type="Proteomes" id="UP000053372"/>
    </source>
</evidence>
<reference evidence="1 3" key="1">
    <citation type="journal article" date="2015" name="Genome Announc.">
        <title>Draft Genome of the Euendolithic (true boring) Cyanobacterium Mastigocoleus testarum strain BC008.</title>
        <authorList>
            <person name="Guida B.S."/>
            <person name="Garcia-Pichel F."/>
        </authorList>
    </citation>
    <scope>NUCLEOTIDE SEQUENCE [LARGE SCALE GENOMIC DNA]</scope>
    <source>
        <strain evidence="1 3">BC008</strain>
    </source>
</reference>
<dbReference type="OrthoDB" id="329419at2"/>
<comment type="caution">
    <text evidence="1">The sequence shown here is derived from an EMBL/GenBank/DDBJ whole genome shotgun (WGS) entry which is preliminary data.</text>
</comment>
<protein>
    <submittedName>
        <fullName evidence="1">Host attachment protein</fullName>
    </submittedName>
</protein>